<protein>
    <submittedName>
        <fullName evidence="2">LADA_0A00430g1_1</fullName>
    </submittedName>
</protein>
<feature type="signal peptide" evidence="1">
    <location>
        <begin position="1"/>
        <end position="22"/>
    </location>
</feature>
<dbReference type="AlphaFoldDB" id="A0A1G4ILG9"/>
<evidence type="ECO:0000313" key="3">
    <source>
        <dbReference type="Proteomes" id="UP000190274"/>
    </source>
</evidence>
<keyword evidence="1" id="KW-0732">Signal</keyword>
<evidence type="ECO:0000313" key="2">
    <source>
        <dbReference type="EMBL" id="SCU77432.1"/>
    </source>
</evidence>
<dbReference type="PANTHER" id="PTHR28075:SF1">
    <property type="entry name" value="DUF1748-DOMAIN-CONTAINING PROTEIN"/>
    <property type="match status" value="1"/>
</dbReference>
<dbReference type="Pfam" id="PF08520">
    <property type="entry name" value="Mitofissin"/>
    <property type="match status" value="1"/>
</dbReference>
<proteinExistence type="predicted"/>
<name>A0A1G4ILG9_9SACH</name>
<feature type="chain" id="PRO_5009235629" evidence="1">
    <location>
        <begin position="23"/>
        <end position="73"/>
    </location>
</feature>
<keyword evidence="3" id="KW-1185">Reference proteome</keyword>
<dbReference type="PANTHER" id="PTHR28075">
    <property type="entry name" value="CHROMOSOME 16, WHOLE GENOME SHOTGUN SEQUENCE"/>
    <property type="match status" value="1"/>
</dbReference>
<gene>
    <name evidence="2" type="ORF">LADA_0A00430G</name>
</gene>
<dbReference type="EMBL" id="LT598460">
    <property type="protein sequence ID" value="SCU77432.1"/>
    <property type="molecule type" value="Genomic_DNA"/>
</dbReference>
<sequence>MTIVGKALHFSIDLALVSVCLAGVKRNTGLTPKLDSIEDNHMRGWAQKYLNVGESCYDYAVVSLGASQYFVRK</sequence>
<dbReference type="InterPro" id="IPR013726">
    <property type="entry name" value="Mitofissin"/>
</dbReference>
<dbReference type="GO" id="GO:0008289">
    <property type="term" value="F:lipid binding"/>
    <property type="evidence" value="ECO:0007669"/>
    <property type="project" value="EnsemblFungi"/>
</dbReference>
<dbReference type="OrthoDB" id="16824at2759"/>
<reference evidence="2 3" key="1">
    <citation type="submission" date="2016-03" db="EMBL/GenBank/DDBJ databases">
        <authorList>
            <person name="Devillers H."/>
        </authorList>
    </citation>
    <scope>NUCLEOTIDE SEQUENCE [LARGE SCALE GENOMIC DNA]</scope>
    <source>
        <strain evidence="2">CBS 10888</strain>
    </source>
</reference>
<dbReference type="GO" id="GO:0000266">
    <property type="term" value="P:mitochondrial fission"/>
    <property type="evidence" value="ECO:0007669"/>
    <property type="project" value="EnsemblFungi"/>
</dbReference>
<dbReference type="GO" id="GO:0005758">
    <property type="term" value="C:mitochondrial intermembrane space"/>
    <property type="evidence" value="ECO:0007669"/>
    <property type="project" value="EnsemblFungi"/>
</dbReference>
<evidence type="ECO:0000256" key="1">
    <source>
        <dbReference type="SAM" id="SignalP"/>
    </source>
</evidence>
<dbReference type="Proteomes" id="UP000190274">
    <property type="component" value="Chromosome A"/>
</dbReference>
<accession>A0A1G4ILG9</accession>
<organism evidence="2 3">
    <name type="scientific">Lachancea dasiensis</name>
    <dbReference type="NCBI Taxonomy" id="1072105"/>
    <lineage>
        <taxon>Eukaryota</taxon>
        <taxon>Fungi</taxon>
        <taxon>Dikarya</taxon>
        <taxon>Ascomycota</taxon>
        <taxon>Saccharomycotina</taxon>
        <taxon>Saccharomycetes</taxon>
        <taxon>Saccharomycetales</taxon>
        <taxon>Saccharomycetaceae</taxon>
        <taxon>Lachancea</taxon>
    </lineage>
</organism>
<dbReference type="GO" id="GO:0000423">
    <property type="term" value="P:mitophagy"/>
    <property type="evidence" value="ECO:0007669"/>
    <property type="project" value="EnsemblFungi"/>
</dbReference>